<name>A0AC35U4G5_9BILA</name>
<reference evidence="2" key="1">
    <citation type="submission" date="2016-11" db="UniProtKB">
        <authorList>
            <consortium name="WormBaseParasite"/>
        </authorList>
    </citation>
    <scope>IDENTIFICATION</scope>
    <source>
        <strain evidence="2">KR3021</strain>
    </source>
</reference>
<dbReference type="WBParaSite" id="RSKR_0000750900.1">
    <property type="protein sequence ID" value="RSKR_0000750900.1"/>
    <property type="gene ID" value="RSKR_0000750900"/>
</dbReference>
<protein>
    <submittedName>
        <fullName evidence="2">FA_desaturase domain-containing protein</fullName>
    </submittedName>
</protein>
<dbReference type="Proteomes" id="UP000095286">
    <property type="component" value="Unplaced"/>
</dbReference>
<sequence>MAPNTRTLTTTTVVEKQSVVEKEKTLPTLEELRKVIPEKCWEKNTAKSLFFLVWDLACLAGMYVIVPYVEQYFGFVGLVVWYWIFGMFGFSLFVVGHDCGHGTFSNYTWLNDICGHIAHAPIMAPYWPWQKSHRQHHTYTSHLEKDRGHVWITENHFEGLDVISQNYVKFPPTGLLLWHMYTFLGIPDGSHFWPGSRLFTNTTERIQCAVSALAVAASCFAALYFVDYSVYAWLKYYYLPCCFAGYWLVIVTYLQHRDEEMEIYEEGTWNYVKGQVQTIDRWYGFGIDYLMHHITDCHVVHHLFFTKIPHYHLKEATKAIKPVLEKYEGAYKYHINYQFLWEYNKLQVVLEYLVNSGQGIWRYAASKQVPKAKTN</sequence>
<organism evidence="1 2">
    <name type="scientific">Rhabditophanes sp. KR3021</name>
    <dbReference type="NCBI Taxonomy" id="114890"/>
    <lineage>
        <taxon>Eukaryota</taxon>
        <taxon>Metazoa</taxon>
        <taxon>Ecdysozoa</taxon>
        <taxon>Nematoda</taxon>
        <taxon>Chromadorea</taxon>
        <taxon>Rhabditida</taxon>
        <taxon>Tylenchina</taxon>
        <taxon>Panagrolaimomorpha</taxon>
        <taxon>Strongyloidoidea</taxon>
        <taxon>Alloionematidae</taxon>
        <taxon>Rhabditophanes</taxon>
    </lineage>
</organism>
<evidence type="ECO:0000313" key="1">
    <source>
        <dbReference type="Proteomes" id="UP000095286"/>
    </source>
</evidence>
<accession>A0AC35U4G5</accession>
<proteinExistence type="predicted"/>
<evidence type="ECO:0000313" key="2">
    <source>
        <dbReference type="WBParaSite" id="RSKR_0000750900.1"/>
    </source>
</evidence>